<reference evidence="2 3" key="1">
    <citation type="journal article" date="2018" name="PLoS Genet.">
        <title>Population sequencing reveals clonal diversity and ancestral inbreeding in the grapevine cultivar Chardonnay.</title>
        <authorList>
            <person name="Roach M.J."/>
            <person name="Johnson D.L."/>
            <person name="Bohlmann J."/>
            <person name="van Vuuren H.J."/>
            <person name="Jones S.J."/>
            <person name="Pretorius I.S."/>
            <person name="Schmidt S.A."/>
            <person name="Borneman A.R."/>
        </authorList>
    </citation>
    <scope>NUCLEOTIDE SEQUENCE [LARGE SCALE GENOMIC DNA]</scope>
    <source>
        <strain evidence="3">cv. Chardonnay</strain>
        <tissue evidence="2">Leaf</tissue>
    </source>
</reference>
<evidence type="ECO:0000256" key="1">
    <source>
        <dbReference type="SAM" id="Coils"/>
    </source>
</evidence>
<evidence type="ECO:0000313" key="2">
    <source>
        <dbReference type="EMBL" id="RVW72810.1"/>
    </source>
</evidence>
<name>A0A438GKS5_VITVI</name>
<protein>
    <submittedName>
        <fullName evidence="2">Putative disease resistance protein</fullName>
    </submittedName>
</protein>
<proteinExistence type="predicted"/>
<keyword evidence="1" id="KW-0175">Coiled coil</keyword>
<feature type="coiled-coil region" evidence="1">
    <location>
        <begin position="1"/>
        <end position="28"/>
    </location>
</feature>
<comment type="caution">
    <text evidence="2">The sequence shown here is derived from an EMBL/GenBank/DDBJ whole genome shotgun (WGS) entry which is preliminary data.</text>
</comment>
<dbReference type="Proteomes" id="UP000288805">
    <property type="component" value="Unassembled WGS sequence"/>
</dbReference>
<dbReference type="AlphaFoldDB" id="A0A438GKS5"/>
<gene>
    <name evidence="2" type="primary">VvCHDp001224_1</name>
    <name evidence="2" type="ORF">CK203_049202</name>
</gene>
<accession>A0A438GKS5</accession>
<organism evidence="2 3">
    <name type="scientific">Vitis vinifera</name>
    <name type="common">Grape</name>
    <dbReference type="NCBI Taxonomy" id="29760"/>
    <lineage>
        <taxon>Eukaryota</taxon>
        <taxon>Viridiplantae</taxon>
        <taxon>Streptophyta</taxon>
        <taxon>Embryophyta</taxon>
        <taxon>Tracheophyta</taxon>
        <taxon>Spermatophyta</taxon>
        <taxon>Magnoliopsida</taxon>
        <taxon>eudicotyledons</taxon>
        <taxon>Gunneridae</taxon>
        <taxon>Pentapetalae</taxon>
        <taxon>rosids</taxon>
        <taxon>Vitales</taxon>
        <taxon>Vitaceae</taxon>
        <taxon>Viteae</taxon>
        <taxon>Vitis</taxon>
    </lineage>
</organism>
<sequence length="168" mass="19253">MDLLRNAMQELKNVYQEVKGRVELEEQQQMRCTNEVDGWLHSVLAMEIQINEILQKGDRKIQKKCPGTCCPRNCRSSYKLGKKASKKLGVVIELRNKGRFDVVADRLPQSPVDERPMDKIVGLERMYAEVYRCIQDEELGIIGLYSMGVPGKLRVENSIINPKIEISC</sequence>
<dbReference type="EMBL" id="QGNW01000406">
    <property type="protein sequence ID" value="RVW72810.1"/>
    <property type="molecule type" value="Genomic_DNA"/>
</dbReference>
<evidence type="ECO:0000313" key="3">
    <source>
        <dbReference type="Proteomes" id="UP000288805"/>
    </source>
</evidence>